<keyword evidence="4" id="KW-1185">Reference proteome</keyword>
<reference evidence="4" key="1">
    <citation type="journal article" date="2019" name="Int. J. Syst. Evol. Microbiol.">
        <title>The Global Catalogue of Microorganisms (GCM) 10K type strain sequencing project: providing services to taxonomists for standard genome sequencing and annotation.</title>
        <authorList>
            <consortium name="The Broad Institute Genomics Platform"/>
            <consortium name="The Broad Institute Genome Sequencing Center for Infectious Disease"/>
            <person name="Wu L."/>
            <person name="Ma J."/>
        </authorList>
    </citation>
    <scope>NUCLEOTIDE SEQUENCE [LARGE SCALE GENOMIC DNA]</scope>
    <source>
        <strain evidence="4">JCM 12165</strain>
    </source>
</reference>
<evidence type="ECO:0000313" key="3">
    <source>
        <dbReference type="EMBL" id="MFC4736200.1"/>
    </source>
</evidence>
<feature type="compositionally biased region" description="Acidic residues" evidence="1">
    <location>
        <begin position="480"/>
        <end position="510"/>
    </location>
</feature>
<keyword evidence="2" id="KW-0472">Membrane</keyword>
<evidence type="ECO:0000256" key="1">
    <source>
        <dbReference type="SAM" id="MobiDB-lite"/>
    </source>
</evidence>
<dbReference type="RefSeq" id="WP_377908848.1">
    <property type="nucleotide sequence ID" value="NZ_JBHSGK010000004.1"/>
</dbReference>
<keyword evidence="2" id="KW-1133">Transmembrane helix</keyword>
<feature type="region of interest" description="Disordered" evidence="1">
    <location>
        <begin position="85"/>
        <end position="177"/>
    </location>
</feature>
<protein>
    <submittedName>
        <fullName evidence="3">Uncharacterized protein</fullName>
    </submittedName>
</protein>
<keyword evidence="2" id="KW-0812">Transmembrane</keyword>
<evidence type="ECO:0000256" key="2">
    <source>
        <dbReference type="SAM" id="Phobius"/>
    </source>
</evidence>
<feature type="compositionally biased region" description="Acidic residues" evidence="1">
    <location>
        <begin position="132"/>
        <end position="150"/>
    </location>
</feature>
<dbReference type="EMBL" id="JBHSGK010000004">
    <property type="protein sequence ID" value="MFC4736200.1"/>
    <property type="molecule type" value="Genomic_DNA"/>
</dbReference>
<feature type="compositionally biased region" description="Acidic residues" evidence="1">
    <location>
        <begin position="445"/>
        <end position="466"/>
    </location>
</feature>
<comment type="caution">
    <text evidence="3">The sequence shown here is derived from an EMBL/GenBank/DDBJ whole genome shotgun (WGS) entry which is preliminary data.</text>
</comment>
<feature type="compositionally biased region" description="Polar residues" evidence="1">
    <location>
        <begin position="88"/>
        <end position="108"/>
    </location>
</feature>
<dbReference type="Proteomes" id="UP001595896">
    <property type="component" value="Unassembled WGS sequence"/>
</dbReference>
<evidence type="ECO:0000313" key="4">
    <source>
        <dbReference type="Proteomes" id="UP001595896"/>
    </source>
</evidence>
<feature type="compositionally biased region" description="Low complexity" evidence="1">
    <location>
        <begin position="467"/>
        <end position="479"/>
    </location>
</feature>
<feature type="region of interest" description="Disordered" evidence="1">
    <location>
        <begin position="433"/>
        <end position="510"/>
    </location>
</feature>
<proteinExistence type="predicted"/>
<gene>
    <name evidence="3" type="ORF">ACFO4L_06320</name>
</gene>
<name>A0ABV9NVV2_9BACI</name>
<sequence length="510" mass="56287">MSRRKWSEDDIEKTLTKLPKIEDRRSKDELFQAVEKQRGGRMPSRMEQRKRQWFFPAMASAAAVLLVVLMIPSFMNSGMFMSGDDMNSAEQNNMSTMSESDLQTNSEEQAADDESTNDAGNDSSNTSSPNDGAEEESADIQVNEEEEAADNEPVNTSPGEADLSGNILNNEENNGNGMQEAQIDYTYEEESTTYVTAALEEEDGSLVTLTPESGSGLTKAEAVTEALAASDPTEEDGVFSMLESIELHQPEEGAVSLYFEEGTDFSSLSSAQTDYALEVLQEVLSIHQINQVYFFEGEDPLEFGPVGETNVGLSLMNRGFYQVDGNLVSARQAGAPMTNGAGEPLTFDETVEEMANSEDESFSSVVPEEVEISDIRYEDETAFVFFSDDGASEEEFELFQQAVELTAKYFTLDTMQLVNNEEEEVTVIPLQLPEASSEEQQANDSDNELSENDETGNEEESDDPANTEENGSENINTNSNEEDDEETTTGNEENENENEEEDENENNDNA</sequence>
<accession>A0ABV9NVV2</accession>
<organism evidence="3 4">
    <name type="scientific">Bacillus daqingensis</name>
    <dbReference type="NCBI Taxonomy" id="872396"/>
    <lineage>
        <taxon>Bacteria</taxon>
        <taxon>Bacillati</taxon>
        <taxon>Bacillota</taxon>
        <taxon>Bacilli</taxon>
        <taxon>Bacillales</taxon>
        <taxon>Bacillaceae</taxon>
        <taxon>Bacillus</taxon>
    </lineage>
</organism>
<feature type="transmembrane region" description="Helical" evidence="2">
    <location>
        <begin position="53"/>
        <end position="75"/>
    </location>
</feature>
<feature type="compositionally biased region" description="Polar residues" evidence="1">
    <location>
        <begin position="117"/>
        <end position="130"/>
    </location>
</feature>